<proteinExistence type="predicted"/>
<dbReference type="AlphaFoldDB" id="U7V3X6"/>
<feature type="chain" id="PRO_5004688505" evidence="1">
    <location>
        <begin position="30"/>
        <end position="65"/>
    </location>
</feature>
<organism evidence="2 3">
    <name type="scientific">Rothia aeria F0184</name>
    <dbReference type="NCBI Taxonomy" id="888019"/>
    <lineage>
        <taxon>Bacteria</taxon>
        <taxon>Bacillati</taxon>
        <taxon>Actinomycetota</taxon>
        <taxon>Actinomycetes</taxon>
        <taxon>Micrococcales</taxon>
        <taxon>Micrococcaceae</taxon>
        <taxon>Rothia</taxon>
    </lineage>
</organism>
<dbReference type="EMBL" id="AXZG01000037">
    <property type="protein sequence ID" value="ERT66250.1"/>
    <property type="molecule type" value="Genomic_DNA"/>
</dbReference>
<protein>
    <submittedName>
        <fullName evidence="2">Tat pathway signal sequence domain protein</fullName>
    </submittedName>
</protein>
<dbReference type="PROSITE" id="PS51318">
    <property type="entry name" value="TAT"/>
    <property type="match status" value="1"/>
</dbReference>
<dbReference type="Proteomes" id="UP000017174">
    <property type="component" value="Unassembled WGS sequence"/>
</dbReference>
<dbReference type="InterPro" id="IPR006311">
    <property type="entry name" value="TAT_signal"/>
</dbReference>
<keyword evidence="1" id="KW-0732">Signal</keyword>
<sequence>MTRGISRRKLVAGAAWAAPAVLTSTVVSASVTIAPLAMTSRPHCEASSALTWRCSALFLGDHCAR</sequence>
<evidence type="ECO:0000313" key="3">
    <source>
        <dbReference type="Proteomes" id="UP000017174"/>
    </source>
</evidence>
<comment type="caution">
    <text evidence="2">The sequence shown here is derived from an EMBL/GenBank/DDBJ whole genome shotgun (WGS) entry which is preliminary data.</text>
</comment>
<dbReference type="HOGENOM" id="CLU_2847152_0_0_11"/>
<reference evidence="2 3" key="1">
    <citation type="submission" date="2013-08" db="EMBL/GenBank/DDBJ databases">
        <authorList>
            <person name="Weinstock G."/>
            <person name="Sodergren E."/>
            <person name="Wylie T."/>
            <person name="Fulton L."/>
            <person name="Fulton R."/>
            <person name="Fronick C."/>
            <person name="O'Laughlin M."/>
            <person name="Godfrey J."/>
            <person name="Miner T."/>
            <person name="Herter B."/>
            <person name="Appelbaum E."/>
            <person name="Cordes M."/>
            <person name="Lek S."/>
            <person name="Wollam A."/>
            <person name="Pepin K.H."/>
            <person name="Palsikar V.B."/>
            <person name="Mitreva M."/>
            <person name="Wilson R.K."/>
        </authorList>
    </citation>
    <scope>NUCLEOTIDE SEQUENCE [LARGE SCALE GENOMIC DNA]</scope>
    <source>
        <strain evidence="2 3">F0184</strain>
    </source>
</reference>
<accession>U7V3X6</accession>
<gene>
    <name evidence="2" type="ORF">HMPREF0742_01293</name>
</gene>
<evidence type="ECO:0000313" key="2">
    <source>
        <dbReference type="EMBL" id="ERT66250.1"/>
    </source>
</evidence>
<evidence type="ECO:0000256" key="1">
    <source>
        <dbReference type="SAM" id="SignalP"/>
    </source>
</evidence>
<feature type="signal peptide" evidence="1">
    <location>
        <begin position="1"/>
        <end position="29"/>
    </location>
</feature>
<name>U7V3X6_9MICC</name>